<accession>A0A150IQD0</accession>
<protein>
    <submittedName>
        <fullName evidence="3">Uncharacterized protein</fullName>
    </submittedName>
</protein>
<dbReference type="Proteomes" id="UP000092403">
    <property type="component" value="Unassembled WGS sequence"/>
</dbReference>
<evidence type="ECO:0000313" key="1">
    <source>
        <dbReference type="EMBL" id="KYC45032.1"/>
    </source>
</evidence>
<proteinExistence type="predicted"/>
<dbReference type="InterPro" id="IPR046766">
    <property type="entry name" value="Bact_hydrolase"/>
</dbReference>
<dbReference type="EMBL" id="LNJC01000035">
    <property type="protein sequence ID" value="KYC49460.1"/>
    <property type="molecule type" value="Genomic_DNA"/>
</dbReference>
<dbReference type="Pfam" id="PF20603">
    <property type="entry name" value="Bact_hydrolase"/>
    <property type="match status" value="1"/>
</dbReference>
<evidence type="ECO:0000313" key="6">
    <source>
        <dbReference type="Proteomes" id="UP000092403"/>
    </source>
</evidence>
<dbReference type="AlphaFoldDB" id="A0A150IWX2"/>
<accession>A0A150IWX2</accession>
<reference evidence="4 5" key="1">
    <citation type="journal article" date="2016" name="ISME J.">
        <title>Chasing the elusive Euryarchaeota class WSA2: genomes reveal a uniquely fastidious methyl-reducing methanogen.</title>
        <authorList>
            <person name="Nobu M.K."/>
            <person name="Narihiro T."/>
            <person name="Kuroda K."/>
            <person name="Mei R."/>
            <person name="Liu W.T."/>
        </authorList>
    </citation>
    <scope>NUCLEOTIDE SEQUENCE [LARGE SCALE GENOMIC DNA]</scope>
    <source>
        <strain evidence="1">B03fssc0709_Meth_Bin005</strain>
        <strain evidence="2">B15fssc0709_Meth_Bin003</strain>
        <strain evidence="3">BMIXfssc0709_Meth_Bin006</strain>
    </source>
</reference>
<dbReference type="EMBL" id="LNGE01000033">
    <property type="protein sequence ID" value="KYC45032.1"/>
    <property type="molecule type" value="Genomic_DNA"/>
</dbReference>
<name>A0A150IWX2_9EURY</name>
<evidence type="ECO:0000313" key="2">
    <source>
        <dbReference type="EMBL" id="KYC47035.1"/>
    </source>
</evidence>
<dbReference type="PATRIC" id="fig|1706437.3.peg.1483"/>
<dbReference type="PATRIC" id="fig|1706436.3.peg.1246"/>
<sequence length="157" mass="18281">MVQEECCPKFNPKAWDGKKFEWENKKFVKDKVFTLFFMPINFGSVMKRLNEKVEDANAKMPDSLCLSDHTSKFNMDVYLAVDKEIPNAENVTLSGNFLSKVYEGPFNETGKWCEDFKEYAKGKKLDIKKWYMWYTTCPKCAKKYGKNYVAIVAEVSS</sequence>
<evidence type="ECO:0000313" key="4">
    <source>
        <dbReference type="Proteomes" id="UP000091929"/>
    </source>
</evidence>
<gene>
    <name evidence="1" type="ORF">APG10_01231</name>
    <name evidence="2" type="ORF">APG11_01475</name>
    <name evidence="3" type="ORF">APG12_01481</name>
</gene>
<comment type="caution">
    <text evidence="3">The sequence shown here is derived from an EMBL/GenBank/DDBJ whole genome shotgun (WGS) entry which is preliminary data.</text>
</comment>
<dbReference type="Proteomes" id="UP000091929">
    <property type="component" value="Unassembled WGS sequence"/>
</dbReference>
<dbReference type="EMBL" id="LNGF01000035">
    <property type="protein sequence ID" value="KYC47035.1"/>
    <property type="molecule type" value="Genomic_DNA"/>
</dbReference>
<accession>A0A150IJE6</accession>
<evidence type="ECO:0000313" key="5">
    <source>
        <dbReference type="Proteomes" id="UP000092401"/>
    </source>
</evidence>
<evidence type="ECO:0000313" key="3">
    <source>
        <dbReference type="EMBL" id="KYC49460.1"/>
    </source>
</evidence>
<dbReference type="PATRIC" id="fig|1706438.3.peg.1485"/>
<dbReference type="Proteomes" id="UP000092401">
    <property type="component" value="Unassembled WGS sequence"/>
</dbReference>
<organism evidence="3 6">
    <name type="scientific">Candidatus Methanofastidiosum methylothiophilum</name>
    <dbReference type="NCBI Taxonomy" id="1705564"/>
    <lineage>
        <taxon>Archaea</taxon>
        <taxon>Methanobacteriati</taxon>
        <taxon>Methanobacteriota</taxon>
        <taxon>Stenosarchaea group</taxon>
        <taxon>Candidatus Methanofastidiosia</taxon>
        <taxon>Candidatus Methanofastidiosales</taxon>
        <taxon>Candidatus Methanofastidiosaceae</taxon>
        <taxon>Candidatus Methanofastidiosum</taxon>
    </lineage>
</organism>